<keyword evidence="4" id="KW-0547">Nucleotide-binding</keyword>
<feature type="compositionally biased region" description="Pro residues" evidence="7">
    <location>
        <begin position="462"/>
        <end position="477"/>
    </location>
</feature>
<evidence type="ECO:0000256" key="3">
    <source>
        <dbReference type="ARBA" id="ARBA00022679"/>
    </source>
</evidence>
<evidence type="ECO:0000259" key="9">
    <source>
        <dbReference type="PROSITE" id="PS50011"/>
    </source>
</evidence>
<dbReference type="EMBL" id="BOOW01000019">
    <property type="protein sequence ID" value="GII92929.1"/>
    <property type="molecule type" value="Genomic_DNA"/>
</dbReference>
<organism evidence="10 11">
    <name type="scientific">Sinosporangium siamense</name>
    <dbReference type="NCBI Taxonomy" id="1367973"/>
    <lineage>
        <taxon>Bacteria</taxon>
        <taxon>Bacillati</taxon>
        <taxon>Actinomycetota</taxon>
        <taxon>Actinomycetes</taxon>
        <taxon>Streptosporangiales</taxon>
        <taxon>Streptosporangiaceae</taxon>
        <taxon>Sinosporangium</taxon>
    </lineage>
</organism>
<keyword evidence="6" id="KW-0067">ATP-binding</keyword>
<dbReference type="GO" id="GO:0004674">
    <property type="term" value="F:protein serine/threonine kinase activity"/>
    <property type="evidence" value="ECO:0007669"/>
    <property type="project" value="UniProtKB-KW"/>
</dbReference>
<dbReference type="PROSITE" id="PS00108">
    <property type="entry name" value="PROTEIN_KINASE_ST"/>
    <property type="match status" value="1"/>
</dbReference>
<dbReference type="InterPro" id="IPR011009">
    <property type="entry name" value="Kinase-like_dom_sf"/>
</dbReference>
<evidence type="ECO:0000256" key="2">
    <source>
        <dbReference type="ARBA" id="ARBA00022527"/>
    </source>
</evidence>
<keyword evidence="5" id="KW-0418">Kinase</keyword>
<evidence type="ECO:0000256" key="1">
    <source>
        <dbReference type="ARBA" id="ARBA00012513"/>
    </source>
</evidence>
<name>A0A919VC99_9ACTN</name>
<dbReference type="AlphaFoldDB" id="A0A919VC99"/>
<feature type="domain" description="Protein kinase" evidence="9">
    <location>
        <begin position="13"/>
        <end position="264"/>
    </location>
</feature>
<evidence type="ECO:0000256" key="6">
    <source>
        <dbReference type="ARBA" id="ARBA00022840"/>
    </source>
</evidence>
<feature type="transmembrane region" description="Helical" evidence="8">
    <location>
        <begin position="518"/>
        <end position="541"/>
    </location>
</feature>
<dbReference type="SUPFAM" id="SSF56112">
    <property type="entry name" value="Protein kinase-like (PK-like)"/>
    <property type="match status" value="1"/>
</dbReference>
<comment type="caution">
    <text evidence="10">The sequence shown here is derived from an EMBL/GenBank/DDBJ whole genome shotgun (WGS) entry which is preliminary data.</text>
</comment>
<keyword evidence="2" id="KW-0723">Serine/threonine-protein kinase</keyword>
<gene>
    <name evidence="10" type="ORF">Ssi02_31600</name>
</gene>
<sequence>MYGMPTNWRIPGYTEVRELGTGAAGRVVMATRDHDGTEVAIKYLSEQLRGDVGFVARFRHEARLLASLDTPHAARFYEYRETGEGAAIIMELVEGVSLRRVLSAEGPTGPEAALVILKGSLLGLAAAHSAGLVHRDFKPENVIVEGGGTSKLVDFGIAVRAGDGNNPAGTPPYMAPEQWAGAPAGPATDVYAATIVFFECLTGERPFRGQNVAALARQHQSTPPPLDEVPAPLRGLVERGMAKHPADRPPSAEAFLAELSDAALAAYGPGWEERGRDRLGALAGLLALLFPTPAAVPDAATGLAHTTLRGGARMGGTAMKVAVGLGCAALIAGVSMTVVANTNGPTSLQAQIRTLSPSPSPESPAPATETPPLDLEVAPEEPPSAAPAEVDSDPGTSSVFSAPAPPTRRPPPSAKPAPSRAAPPPRPPRPPSPSASPTPTAEEEPNAAGDLAPNRRDDPPRPEPPAPTPPPPRPTPAPTRSTPTSDPTPTGEPTPSETQSEPSGEPETPSESTTGSSAALAGTALITTVTLPITFAIRRATGRHRNNRKRR</sequence>
<proteinExistence type="predicted"/>
<keyword evidence="8" id="KW-0812">Transmembrane</keyword>
<dbReference type="InterPro" id="IPR008271">
    <property type="entry name" value="Ser/Thr_kinase_AS"/>
</dbReference>
<dbReference type="Proteomes" id="UP000606172">
    <property type="component" value="Unassembled WGS sequence"/>
</dbReference>
<feature type="compositionally biased region" description="Pro residues" evidence="7">
    <location>
        <begin position="403"/>
        <end position="436"/>
    </location>
</feature>
<keyword evidence="11" id="KW-1185">Reference proteome</keyword>
<protein>
    <recommendedName>
        <fullName evidence="1">non-specific serine/threonine protein kinase</fullName>
        <ecNumber evidence="1">2.7.11.1</ecNumber>
    </recommendedName>
</protein>
<evidence type="ECO:0000256" key="5">
    <source>
        <dbReference type="ARBA" id="ARBA00022777"/>
    </source>
</evidence>
<evidence type="ECO:0000256" key="7">
    <source>
        <dbReference type="SAM" id="MobiDB-lite"/>
    </source>
</evidence>
<dbReference type="GO" id="GO:0005524">
    <property type="term" value="F:ATP binding"/>
    <property type="evidence" value="ECO:0007669"/>
    <property type="project" value="UniProtKB-KW"/>
</dbReference>
<evidence type="ECO:0000256" key="8">
    <source>
        <dbReference type="SAM" id="Phobius"/>
    </source>
</evidence>
<dbReference type="PANTHER" id="PTHR43289">
    <property type="entry name" value="MITOGEN-ACTIVATED PROTEIN KINASE KINASE KINASE 20-RELATED"/>
    <property type="match status" value="1"/>
</dbReference>
<dbReference type="Gene3D" id="1.10.510.10">
    <property type="entry name" value="Transferase(Phosphotransferase) domain 1"/>
    <property type="match status" value="1"/>
</dbReference>
<dbReference type="EC" id="2.7.11.1" evidence="1"/>
<dbReference type="PANTHER" id="PTHR43289:SF6">
    <property type="entry name" value="SERINE_THREONINE-PROTEIN KINASE NEKL-3"/>
    <property type="match status" value="1"/>
</dbReference>
<dbReference type="PROSITE" id="PS50011">
    <property type="entry name" value="PROTEIN_KINASE_DOM"/>
    <property type="match status" value="1"/>
</dbReference>
<dbReference type="InterPro" id="IPR000719">
    <property type="entry name" value="Prot_kinase_dom"/>
</dbReference>
<evidence type="ECO:0000313" key="10">
    <source>
        <dbReference type="EMBL" id="GII92929.1"/>
    </source>
</evidence>
<feature type="compositionally biased region" description="Low complexity" evidence="7">
    <location>
        <begin position="478"/>
        <end position="527"/>
    </location>
</feature>
<keyword evidence="3" id="KW-0808">Transferase</keyword>
<accession>A0A919VC99</accession>
<evidence type="ECO:0000256" key="4">
    <source>
        <dbReference type="ARBA" id="ARBA00022741"/>
    </source>
</evidence>
<keyword evidence="8" id="KW-1133">Transmembrane helix</keyword>
<keyword evidence="8" id="KW-0472">Membrane</keyword>
<dbReference type="Pfam" id="PF00069">
    <property type="entry name" value="Pkinase"/>
    <property type="match status" value="1"/>
</dbReference>
<evidence type="ECO:0000313" key="11">
    <source>
        <dbReference type="Proteomes" id="UP000606172"/>
    </source>
</evidence>
<dbReference type="CDD" id="cd14014">
    <property type="entry name" value="STKc_PknB_like"/>
    <property type="match status" value="1"/>
</dbReference>
<reference evidence="10" key="1">
    <citation type="submission" date="2021-01" db="EMBL/GenBank/DDBJ databases">
        <title>Whole genome shotgun sequence of Sinosporangium siamense NBRC 109515.</title>
        <authorList>
            <person name="Komaki H."/>
            <person name="Tamura T."/>
        </authorList>
    </citation>
    <scope>NUCLEOTIDE SEQUENCE</scope>
    <source>
        <strain evidence="10">NBRC 109515</strain>
    </source>
</reference>
<feature type="region of interest" description="Disordered" evidence="7">
    <location>
        <begin position="352"/>
        <end position="527"/>
    </location>
</feature>